<protein>
    <recommendedName>
        <fullName evidence="4">Amidase domain-containing protein</fullName>
    </recommendedName>
</protein>
<proteinExistence type="inferred from homology"/>
<accession>A0A397GJ14</accession>
<evidence type="ECO:0000256" key="3">
    <source>
        <dbReference type="PIRSR" id="PIRSR001221-1"/>
    </source>
</evidence>
<name>A0A397GJ14_ASPTH</name>
<feature type="active site" description="Acyl-ester intermediate" evidence="3">
    <location>
        <position position="231"/>
    </location>
</feature>
<dbReference type="Gene3D" id="3.90.1300.10">
    <property type="entry name" value="Amidase signature (AS) domain"/>
    <property type="match status" value="1"/>
</dbReference>
<dbReference type="Pfam" id="PF01425">
    <property type="entry name" value="Amidase"/>
    <property type="match status" value="1"/>
</dbReference>
<evidence type="ECO:0000313" key="6">
    <source>
        <dbReference type="Proteomes" id="UP000215305"/>
    </source>
</evidence>
<evidence type="ECO:0000256" key="2">
    <source>
        <dbReference type="ARBA" id="ARBA00022801"/>
    </source>
</evidence>
<feature type="active site" description="Charge relay system" evidence="3">
    <location>
        <position position="207"/>
    </location>
</feature>
<dbReference type="PANTHER" id="PTHR46072:SF4">
    <property type="entry name" value="AMIDASE C550.07-RELATED"/>
    <property type="match status" value="1"/>
</dbReference>
<dbReference type="VEuPathDB" id="FungiDB:CDV56_104675"/>
<keyword evidence="6" id="KW-1185">Reference proteome</keyword>
<feature type="active site" description="Charge relay system" evidence="3">
    <location>
        <position position="132"/>
    </location>
</feature>
<evidence type="ECO:0000256" key="1">
    <source>
        <dbReference type="ARBA" id="ARBA00009199"/>
    </source>
</evidence>
<organism evidence="5 6">
    <name type="scientific">Aspergillus thermomutatus</name>
    <name type="common">Neosartorya pseudofischeri</name>
    <dbReference type="NCBI Taxonomy" id="41047"/>
    <lineage>
        <taxon>Eukaryota</taxon>
        <taxon>Fungi</taxon>
        <taxon>Dikarya</taxon>
        <taxon>Ascomycota</taxon>
        <taxon>Pezizomycotina</taxon>
        <taxon>Eurotiomycetes</taxon>
        <taxon>Eurotiomycetidae</taxon>
        <taxon>Eurotiales</taxon>
        <taxon>Aspergillaceae</taxon>
        <taxon>Aspergillus</taxon>
        <taxon>Aspergillus subgen. Fumigati</taxon>
    </lineage>
</organism>
<dbReference type="EMBL" id="NKHU02000166">
    <property type="protein sequence ID" value="RHZ50159.1"/>
    <property type="molecule type" value="Genomic_DNA"/>
</dbReference>
<dbReference type="Proteomes" id="UP000215305">
    <property type="component" value="Unassembled WGS sequence"/>
</dbReference>
<dbReference type="SUPFAM" id="SSF75304">
    <property type="entry name" value="Amidase signature (AS) enzymes"/>
    <property type="match status" value="1"/>
</dbReference>
<comment type="caution">
    <text evidence="5">The sequence shown here is derived from an EMBL/GenBank/DDBJ whole genome shotgun (WGS) entry which is preliminary data.</text>
</comment>
<feature type="domain" description="Amidase" evidence="4">
    <location>
        <begin position="76"/>
        <end position="531"/>
    </location>
</feature>
<dbReference type="InterPro" id="IPR036928">
    <property type="entry name" value="AS_sf"/>
</dbReference>
<dbReference type="OrthoDB" id="6428749at2759"/>
<gene>
    <name evidence="5" type="ORF">CDV56_104675</name>
</gene>
<keyword evidence="2" id="KW-0378">Hydrolase</keyword>
<dbReference type="GO" id="GO:0016787">
    <property type="term" value="F:hydrolase activity"/>
    <property type="evidence" value="ECO:0007669"/>
    <property type="project" value="UniProtKB-KW"/>
</dbReference>
<evidence type="ECO:0000259" key="4">
    <source>
        <dbReference type="Pfam" id="PF01425"/>
    </source>
</evidence>
<comment type="similarity">
    <text evidence="1">Belongs to the amidase family.</text>
</comment>
<dbReference type="AlphaFoldDB" id="A0A397GJ14"/>
<dbReference type="GeneID" id="38126649"/>
<dbReference type="PANTHER" id="PTHR46072">
    <property type="entry name" value="AMIDASE-RELATED-RELATED"/>
    <property type="match status" value="1"/>
</dbReference>
<dbReference type="InterPro" id="IPR023631">
    <property type="entry name" value="Amidase_dom"/>
</dbReference>
<dbReference type="STRING" id="41047.A0A397GJ14"/>
<evidence type="ECO:0000313" key="5">
    <source>
        <dbReference type="EMBL" id="RHZ50159.1"/>
    </source>
</evidence>
<sequence>MTSAGVPWQELARQVQKRRDSSIAELKLNLPVPSAASPRVIPLARQLLSGAEVAITESSASFLLSSLAQGRLTATEVTSAFLKRAAIAQSLVNCVHELLPARALARAEELDDFFALNGKTVGPLHGLPISIKAHMGVKGSDSSAGFVAWAGRTFLDDAELLKILLAAGAIAYVRTTEPQALMMLETSSNITGVTLNPHNTALTPGGSSGGEAALQALYGSPLGVGTDMGGSIRSPAANCGIYGFKPTTFRLPLRGFAAYNIGVETIWGTPGPLSPTLDGIELFMETVLAAEPWRSDPSLHHIPWRAAPASIDANRGGRLRVGILWDDNIVTPLPPVTRALKEVVERLNLVPGVDVVEWKPYRHEEGMEILKGLYSPDKGKALASLLATSGEPMHSLTAWTTRDTPGIKELDLPGLWNLLRDREAYRYDYLQEWNRLAPDMDVILCPCHPSPAPLLDTSRYWGYTSIWNLLDYPAIVFPVTRVDPERDVSPKDYTPRNDMDRWYQEHYHPGKQQGAPINLQLVAKKMEDEKVVQALRYIKEAIGLPFVNCLNE</sequence>
<dbReference type="PIRSF" id="PIRSF001221">
    <property type="entry name" value="Amidase_fungi"/>
    <property type="match status" value="1"/>
</dbReference>
<dbReference type="RefSeq" id="XP_026612623.1">
    <property type="nucleotide sequence ID" value="XM_026758294.1"/>
</dbReference>
<reference evidence="5" key="1">
    <citation type="submission" date="2018-08" db="EMBL/GenBank/DDBJ databases">
        <title>Draft genome sequence of azole-resistant Aspergillus thermomutatus (Neosartorya pseudofischeri) strain HMR AF 39, isolated from a human nasal aspirate.</title>
        <authorList>
            <person name="Parent-Michaud M."/>
            <person name="Dufresne P.J."/>
            <person name="Fournier E."/>
            <person name="Martineau C."/>
            <person name="Moreira S."/>
            <person name="Perkins V."/>
            <person name="De Repentigny L."/>
            <person name="Dufresne S.F."/>
        </authorList>
    </citation>
    <scope>NUCLEOTIDE SEQUENCE [LARGE SCALE GENOMIC DNA]</scope>
    <source>
        <strain evidence="5">HMR AF 39</strain>
    </source>
</reference>